<evidence type="ECO:0000259" key="5">
    <source>
        <dbReference type="PROSITE" id="PS50111"/>
    </source>
</evidence>
<feature type="transmembrane region" description="Helical" evidence="4">
    <location>
        <begin position="350"/>
        <end position="372"/>
    </location>
</feature>
<name>A0ABZ0B2Y0_9BURK</name>
<evidence type="ECO:0000256" key="2">
    <source>
        <dbReference type="ARBA" id="ARBA00029447"/>
    </source>
</evidence>
<proteinExistence type="inferred from homology"/>
<keyword evidence="4" id="KW-0812">Transmembrane</keyword>
<keyword evidence="4" id="KW-1133">Transmembrane helix</keyword>
<evidence type="ECO:0000313" key="7">
    <source>
        <dbReference type="EMBL" id="WNO06147.1"/>
    </source>
</evidence>
<evidence type="ECO:0000256" key="4">
    <source>
        <dbReference type="SAM" id="Phobius"/>
    </source>
</evidence>
<dbReference type="SUPFAM" id="SSF58104">
    <property type="entry name" value="Methyl-accepting chemotaxis protein (MCP) signaling domain"/>
    <property type="match status" value="1"/>
</dbReference>
<keyword evidence="1" id="KW-0488">Methylation</keyword>
<dbReference type="InterPro" id="IPR051310">
    <property type="entry name" value="MCP_chemotaxis"/>
</dbReference>
<dbReference type="Gene3D" id="1.10.287.950">
    <property type="entry name" value="Methyl-accepting chemotaxis protein"/>
    <property type="match status" value="1"/>
</dbReference>
<organism evidence="7 8">
    <name type="scientific">Rhodoferax mekongensis</name>
    <dbReference type="NCBI Taxonomy" id="3068341"/>
    <lineage>
        <taxon>Bacteria</taxon>
        <taxon>Pseudomonadati</taxon>
        <taxon>Pseudomonadota</taxon>
        <taxon>Betaproteobacteria</taxon>
        <taxon>Burkholderiales</taxon>
        <taxon>Comamonadaceae</taxon>
        <taxon>Rhodoferax</taxon>
    </lineage>
</organism>
<dbReference type="PROSITE" id="PS50111">
    <property type="entry name" value="CHEMOTAXIS_TRANSDUC_2"/>
    <property type="match status" value="1"/>
</dbReference>
<feature type="transmembrane region" description="Helical" evidence="4">
    <location>
        <begin position="52"/>
        <end position="71"/>
    </location>
</feature>
<dbReference type="InterPro" id="IPR004089">
    <property type="entry name" value="MCPsignal_dom"/>
</dbReference>
<accession>A0ABZ0B2Y0</accession>
<dbReference type="InterPro" id="IPR004090">
    <property type="entry name" value="Chemotax_Me-accpt_rcpt"/>
</dbReference>
<keyword evidence="4" id="KW-0472">Membrane</keyword>
<feature type="domain" description="Methyl-accepting transducer" evidence="5">
    <location>
        <begin position="429"/>
        <end position="658"/>
    </location>
</feature>
<dbReference type="CDD" id="cd11386">
    <property type="entry name" value="MCP_signal"/>
    <property type="match status" value="1"/>
</dbReference>
<dbReference type="Pfam" id="PF00015">
    <property type="entry name" value="MCPsignal"/>
    <property type="match status" value="1"/>
</dbReference>
<dbReference type="PROSITE" id="PS50885">
    <property type="entry name" value="HAMP"/>
    <property type="match status" value="1"/>
</dbReference>
<dbReference type="PANTHER" id="PTHR43531">
    <property type="entry name" value="PROTEIN ICFG"/>
    <property type="match status" value="1"/>
</dbReference>
<feature type="domain" description="HAMP" evidence="6">
    <location>
        <begin position="377"/>
        <end position="424"/>
    </location>
</feature>
<keyword evidence="3" id="KW-0807">Transducer</keyword>
<reference evidence="7 8" key="1">
    <citation type="submission" date="2023-08" db="EMBL/GenBank/DDBJ databases">
        <title>Rhodoferax potami sp. nov. and Rhodoferax mekongensis sp. nov., isolated from the Mekong River in Thailand.</title>
        <authorList>
            <person name="Kitikhun S."/>
            <person name="Charoenyingcharoen P."/>
            <person name="Siriarchawattana P."/>
            <person name="Likhitrattanapisal S."/>
            <person name="Nilsakha T."/>
            <person name="Chanpet A."/>
            <person name="Rattanawaree P."/>
            <person name="Ingsriswang S."/>
        </authorList>
    </citation>
    <scope>NUCLEOTIDE SEQUENCE [LARGE SCALE GENOMIC DNA]</scope>
    <source>
        <strain evidence="7 8">TBRC 17307</strain>
    </source>
</reference>
<dbReference type="Proteomes" id="UP001302257">
    <property type="component" value="Chromosome"/>
</dbReference>
<dbReference type="InterPro" id="IPR003660">
    <property type="entry name" value="HAMP_dom"/>
</dbReference>
<protein>
    <submittedName>
        <fullName evidence="7">Methyl-accepting chemotaxis protein</fullName>
    </submittedName>
</protein>
<dbReference type="EMBL" id="CP132507">
    <property type="protein sequence ID" value="WNO06147.1"/>
    <property type="molecule type" value="Genomic_DNA"/>
</dbReference>
<gene>
    <name evidence="7" type="ORF">RAN89_06875</name>
</gene>
<dbReference type="PRINTS" id="PR00260">
    <property type="entry name" value="CHEMTRNSDUCR"/>
</dbReference>
<evidence type="ECO:0000259" key="6">
    <source>
        <dbReference type="PROSITE" id="PS50885"/>
    </source>
</evidence>
<dbReference type="RefSeq" id="WP_313868867.1">
    <property type="nucleotide sequence ID" value="NZ_CP132507.1"/>
</dbReference>
<comment type="similarity">
    <text evidence="2">Belongs to the methyl-accepting chemotaxis (MCP) protein family.</text>
</comment>
<dbReference type="SMART" id="SM00283">
    <property type="entry name" value="MA"/>
    <property type="match status" value="1"/>
</dbReference>
<sequence length="674" mass="72395">MKIMMTTRQASTEQILDVPPVSAKASVSLFGAHGVWAPGVLMMRRIGFQSKALIISAIFLLPILWLMWSYYSLQNANIEFSRQERLGIRYVQAAYPVLLASLELRRDATQAAQGNVPATYEDVKTRLSAAISALSKVEQELGSQISTDKAFKALDQTYRSTLEFKGDPKAVFAKNTQNAQAVIALIVAAADGSNLTLDPELESYYVMDAIAFRIPEMLERTGMLRGAGLAAMKSGSMDSTTRQALSEAMAIVRFHSDSMDSGLGKVIGKEPSLSKSFNLGKVDLADKAFFEAAQSKLLAATEYPQEAQSELLSLGNAAVAAQFELSKNLIPVLEGMLDQRIDKLLWQRNVSTAVIVFTVGSAFYLFFCFYLVTKGGLNLIRQHLQEMAAGDLRRAPSQPWGRDEPAEVIADLRKAYDALHLLIRKVRHSARDLSGTSSEIARASLDLSGRTESAAAALEEQAATMEEIGTSVQAMADNSKDAALLAQENANVAQKGGVVIADVVNVMSAINSSSQKISDIISVIDGIAFQTNILALNAAVEAARAGEQGRGFAVVASEVRVLAQRSAGAAKEIKDLIDASVQNVEQGTRVVSGAGMTMGEILSNAQKINGLLNEIAVGSREQADGVTQTVHAIQLLEQNTQQNAALVEQTSAAAGALNEQSESLMREIANFRVA</sequence>
<evidence type="ECO:0000256" key="1">
    <source>
        <dbReference type="ARBA" id="ARBA00022481"/>
    </source>
</evidence>
<evidence type="ECO:0000256" key="3">
    <source>
        <dbReference type="PROSITE-ProRule" id="PRU00284"/>
    </source>
</evidence>
<keyword evidence="8" id="KW-1185">Reference proteome</keyword>
<evidence type="ECO:0000313" key="8">
    <source>
        <dbReference type="Proteomes" id="UP001302257"/>
    </source>
</evidence>
<dbReference type="PANTHER" id="PTHR43531:SF14">
    <property type="entry name" value="METHYL-ACCEPTING CHEMOTAXIS PROTEIN I-RELATED"/>
    <property type="match status" value="1"/>
</dbReference>